<dbReference type="GO" id="GO:0008270">
    <property type="term" value="F:zinc ion binding"/>
    <property type="evidence" value="ECO:0007669"/>
    <property type="project" value="InterPro"/>
</dbReference>
<dbReference type="SMART" id="SM00066">
    <property type="entry name" value="GAL4"/>
    <property type="match status" value="1"/>
</dbReference>
<evidence type="ECO:0000256" key="3">
    <source>
        <dbReference type="SAM" id="MobiDB-lite"/>
    </source>
</evidence>
<dbReference type="GO" id="GO:0000981">
    <property type="term" value="F:DNA-binding transcription factor activity, RNA polymerase II-specific"/>
    <property type="evidence" value="ECO:0007669"/>
    <property type="project" value="InterPro"/>
</dbReference>
<dbReference type="Proteomes" id="UP000799778">
    <property type="component" value="Unassembled WGS sequence"/>
</dbReference>
<dbReference type="CDD" id="cd12148">
    <property type="entry name" value="fungal_TF_MHR"/>
    <property type="match status" value="1"/>
</dbReference>
<name>A0A6A5YAF0_9PLEO</name>
<evidence type="ECO:0000313" key="5">
    <source>
        <dbReference type="EMBL" id="KAF2021997.1"/>
    </source>
</evidence>
<evidence type="ECO:0000259" key="4">
    <source>
        <dbReference type="PROSITE" id="PS50048"/>
    </source>
</evidence>
<comment type="subcellular location">
    <subcellularLocation>
        <location evidence="1">Nucleus</location>
    </subcellularLocation>
</comment>
<dbReference type="Pfam" id="PF00172">
    <property type="entry name" value="Zn_clus"/>
    <property type="match status" value="1"/>
</dbReference>
<feature type="region of interest" description="Disordered" evidence="3">
    <location>
        <begin position="46"/>
        <end position="78"/>
    </location>
</feature>
<dbReference type="SUPFAM" id="SSF57701">
    <property type="entry name" value="Zn2/Cys6 DNA-binding domain"/>
    <property type="match status" value="1"/>
</dbReference>
<gene>
    <name evidence="5" type="ORF">BU24DRAFT_362964</name>
</gene>
<dbReference type="CDD" id="cd00067">
    <property type="entry name" value="GAL4"/>
    <property type="match status" value="1"/>
</dbReference>
<keyword evidence="2" id="KW-0539">Nucleus</keyword>
<dbReference type="GeneID" id="54281591"/>
<dbReference type="InterPro" id="IPR050613">
    <property type="entry name" value="Sec_Metabolite_Reg"/>
</dbReference>
<proteinExistence type="predicted"/>
<organism evidence="5 6">
    <name type="scientific">Aaosphaeria arxii CBS 175.79</name>
    <dbReference type="NCBI Taxonomy" id="1450172"/>
    <lineage>
        <taxon>Eukaryota</taxon>
        <taxon>Fungi</taxon>
        <taxon>Dikarya</taxon>
        <taxon>Ascomycota</taxon>
        <taxon>Pezizomycotina</taxon>
        <taxon>Dothideomycetes</taxon>
        <taxon>Pleosporomycetidae</taxon>
        <taxon>Pleosporales</taxon>
        <taxon>Pleosporales incertae sedis</taxon>
        <taxon>Aaosphaeria</taxon>
    </lineage>
</organism>
<dbReference type="PROSITE" id="PS50048">
    <property type="entry name" value="ZN2_CY6_FUNGAL_2"/>
    <property type="match status" value="1"/>
</dbReference>
<feature type="domain" description="Zn(2)-C6 fungal-type" evidence="4">
    <location>
        <begin position="7"/>
        <end position="38"/>
    </location>
</feature>
<dbReference type="EMBL" id="ML978066">
    <property type="protein sequence ID" value="KAF2021997.1"/>
    <property type="molecule type" value="Genomic_DNA"/>
</dbReference>
<feature type="compositionally biased region" description="Polar residues" evidence="3">
    <location>
        <begin position="56"/>
        <end position="70"/>
    </location>
</feature>
<dbReference type="GO" id="GO:0005634">
    <property type="term" value="C:nucleus"/>
    <property type="evidence" value="ECO:0007669"/>
    <property type="project" value="UniProtKB-SubCell"/>
</dbReference>
<dbReference type="RefSeq" id="XP_033390336.1">
    <property type="nucleotide sequence ID" value="XM_033524194.1"/>
</dbReference>
<keyword evidence="6" id="KW-1185">Reference proteome</keyword>
<protein>
    <recommendedName>
        <fullName evidence="4">Zn(2)-C6 fungal-type domain-containing protein</fullName>
    </recommendedName>
</protein>
<dbReference type="InterPro" id="IPR001138">
    <property type="entry name" value="Zn2Cys6_DnaBD"/>
</dbReference>
<reference evidence="5" key="1">
    <citation type="journal article" date="2020" name="Stud. Mycol.">
        <title>101 Dothideomycetes genomes: a test case for predicting lifestyles and emergence of pathogens.</title>
        <authorList>
            <person name="Haridas S."/>
            <person name="Albert R."/>
            <person name="Binder M."/>
            <person name="Bloem J."/>
            <person name="Labutti K."/>
            <person name="Salamov A."/>
            <person name="Andreopoulos B."/>
            <person name="Baker S."/>
            <person name="Barry K."/>
            <person name="Bills G."/>
            <person name="Bluhm B."/>
            <person name="Cannon C."/>
            <person name="Castanera R."/>
            <person name="Culley D."/>
            <person name="Daum C."/>
            <person name="Ezra D."/>
            <person name="Gonzalez J."/>
            <person name="Henrissat B."/>
            <person name="Kuo A."/>
            <person name="Liang C."/>
            <person name="Lipzen A."/>
            <person name="Lutzoni F."/>
            <person name="Magnuson J."/>
            <person name="Mondo S."/>
            <person name="Nolan M."/>
            <person name="Ohm R."/>
            <person name="Pangilinan J."/>
            <person name="Park H.-J."/>
            <person name="Ramirez L."/>
            <person name="Alfaro M."/>
            <person name="Sun H."/>
            <person name="Tritt A."/>
            <person name="Yoshinaga Y."/>
            <person name="Zwiers L.-H."/>
            <person name="Turgeon B."/>
            <person name="Goodwin S."/>
            <person name="Spatafora J."/>
            <person name="Crous P."/>
            <person name="Grigoriev I."/>
        </authorList>
    </citation>
    <scope>NUCLEOTIDE SEQUENCE</scope>
    <source>
        <strain evidence="5">CBS 175.79</strain>
    </source>
</reference>
<evidence type="ECO:0000313" key="6">
    <source>
        <dbReference type="Proteomes" id="UP000799778"/>
    </source>
</evidence>
<dbReference type="PANTHER" id="PTHR31001">
    <property type="entry name" value="UNCHARACTERIZED TRANSCRIPTIONAL REGULATORY PROTEIN"/>
    <property type="match status" value="1"/>
</dbReference>
<dbReference type="OrthoDB" id="410267at2759"/>
<dbReference type="InterPro" id="IPR036864">
    <property type="entry name" value="Zn2-C6_fun-type_DNA-bd_sf"/>
</dbReference>
<feature type="region of interest" description="Disordered" evidence="3">
    <location>
        <begin position="620"/>
        <end position="669"/>
    </location>
</feature>
<accession>A0A6A5YAF0</accession>
<dbReference type="PANTHER" id="PTHR31001:SF89">
    <property type="entry name" value="ZN(2)-C6 FUNGAL-TYPE DOMAIN-CONTAINING PROTEIN"/>
    <property type="match status" value="1"/>
</dbReference>
<evidence type="ECO:0000256" key="1">
    <source>
        <dbReference type="ARBA" id="ARBA00004123"/>
    </source>
</evidence>
<dbReference type="AlphaFoldDB" id="A0A6A5YAF0"/>
<dbReference type="PROSITE" id="PS00463">
    <property type="entry name" value="ZN2_CY6_FUNGAL_1"/>
    <property type="match status" value="1"/>
</dbReference>
<evidence type="ECO:0000256" key="2">
    <source>
        <dbReference type="ARBA" id="ARBA00023242"/>
    </source>
</evidence>
<sequence length="714" mass="80252">MPKARSTCTRCSQRRQKCNRETPCSRCVKNNEAHLCTTEWRHGYDPSVHRKYPRKSTPSVSGSATGNNESDMLDPVGQDLPINPINDQGVAAHNRLQSTVDRTRLHPHSTSSNQSQDVTPAPAENIDFITFGRSEFTDISIASLLTSKGSYVRHKALMEQALGQDQGPGKQADVDGLVGGFSPAARAVEAYHIQSLVPAKEQVLQMVKYHEDYMLYWTGGIYHGPNFYKSVLAAYGQSNTMNLSSLDWRWTALLFSIMTSTIIACPDRISATWGYPSHEKLRLAKQWGNATIACLNLGDYASKHHIYSVQAIINMHCSEHLIGATKEWAVYQSGAVTIARGLNLHRLGPHPDDNKRNLTPEQKESLLQREMGRRIWCSLVSQDWICSTSQGYYTIQQKHFTSTNPRHYNDDTMEPILNGDPPVPTHVNVMLNEVSRVIIQHQDDMLAAPDQASRYRVVLEYDGKLRALLTGQTPYSISRRTPIKPTWPKWVAWARRLHRASISHKLIMVHQAFLNPSFKSPQYTYSRWACATAAKQVIEEMTVERDPEEPQWWVEHAFVVTAGICLALDVFHRPDTDSEVGDYLSWVERASKSLEQWPNSSVAVHGIRLLTSLVQEYHKKTEASRPHRPASNSYQPLPHVVPSAPVQPVATESAQMPTPDTEGSLPTDGWAIPSVTDIDMEGFEDLMDTLPLEAGIDNNLFFESMQSLTNTYAL</sequence>